<dbReference type="Gene3D" id="3.30.1520.10">
    <property type="entry name" value="Phox-like domain"/>
    <property type="match status" value="1"/>
</dbReference>
<accession>A0AA38FFU9</accession>
<keyword evidence="2" id="KW-0963">Cytoplasm</keyword>
<comment type="caution">
    <text evidence="7">The sequence shown here is derived from an EMBL/GenBank/DDBJ whole genome shotgun (WGS) entry which is preliminary data.</text>
</comment>
<evidence type="ECO:0000259" key="5">
    <source>
        <dbReference type="PROSITE" id="PS50195"/>
    </source>
</evidence>
<dbReference type="SUPFAM" id="SSF64268">
    <property type="entry name" value="PX domain"/>
    <property type="match status" value="1"/>
</dbReference>
<keyword evidence="4" id="KW-0812">Transmembrane</keyword>
<organism evidence="7 8">
    <name type="scientific">Taxus chinensis</name>
    <name type="common">Chinese yew</name>
    <name type="synonym">Taxus wallichiana var. chinensis</name>
    <dbReference type="NCBI Taxonomy" id="29808"/>
    <lineage>
        <taxon>Eukaryota</taxon>
        <taxon>Viridiplantae</taxon>
        <taxon>Streptophyta</taxon>
        <taxon>Embryophyta</taxon>
        <taxon>Tracheophyta</taxon>
        <taxon>Spermatophyta</taxon>
        <taxon>Pinopsida</taxon>
        <taxon>Pinidae</taxon>
        <taxon>Conifers II</taxon>
        <taxon>Cupressales</taxon>
        <taxon>Taxaceae</taxon>
        <taxon>Taxus</taxon>
    </lineage>
</organism>
<feature type="region of interest" description="Disordered" evidence="3">
    <location>
        <begin position="295"/>
        <end position="323"/>
    </location>
</feature>
<evidence type="ECO:0000313" key="8">
    <source>
        <dbReference type="Proteomes" id="UP000824469"/>
    </source>
</evidence>
<dbReference type="PROSITE" id="PS50195">
    <property type="entry name" value="PX"/>
    <property type="match status" value="1"/>
</dbReference>
<dbReference type="InterPro" id="IPR001683">
    <property type="entry name" value="PX_dom"/>
</dbReference>
<dbReference type="InterPro" id="IPR036871">
    <property type="entry name" value="PX_dom_sf"/>
</dbReference>
<dbReference type="OMA" id="ENFDNHS"/>
<dbReference type="AlphaFoldDB" id="A0AA38FFU9"/>
<feature type="region of interest" description="Disordered" evidence="3">
    <location>
        <begin position="491"/>
        <end position="523"/>
    </location>
</feature>
<keyword evidence="8" id="KW-1185">Reference proteome</keyword>
<keyword evidence="4" id="KW-0472">Membrane</keyword>
<keyword evidence="4" id="KW-1133">Transmembrane helix</keyword>
<dbReference type="Pfam" id="PF02194">
    <property type="entry name" value="PXA"/>
    <property type="match status" value="1"/>
</dbReference>
<feature type="compositionally biased region" description="Basic residues" evidence="3">
    <location>
        <begin position="617"/>
        <end position="633"/>
    </location>
</feature>
<dbReference type="CDD" id="cd06872">
    <property type="entry name" value="PX_SNX19_like_plant"/>
    <property type="match status" value="1"/>
</dbReference>
<dbReference type="InterPro" id="IPR003114">
    <property type="entry name" value="Phox_assoc"/>
</dbReference>
<feature type="compositionally biased region" description="Basic and acidic residues" evidence="3">
    <location>
        <begin position="295"/>
        <end position="311"/>
    </location>
</feature>
<dbReference type="PANTHER" id="PTHR22999:SF28">
    <property type="entry name" value="PHOX (PX) DOMAIN-CONTAINING PROTEIN"/>
    <property type="match status" value="1"/>
</dbReference>
<evidence type="ECO:0000256" key="4">
    <source>
        <dbReference type="SAM" id="Phobius"/>
    </source>
</evidence>
<dbReference type="InterPro" id="IPR013937">
    <property type="entry name" value="Sorting_nexin_C"/>
</dbReference>
<comment type="subcellular location">
    <subcellularLocation>
        <location evidence="1">Cytoplasm</location>
    </subcellularLocation>
</comment>
<protein>
    <submittedName>
        <fullName evidence="7">Uncharacterized protein</fullName>
    </submittedName>
</protein>
<dbReference type="SMART" id="SM00313">
    <property type="entry name" value="PXA"/>
    <property type="match status" value="1"/>
</dbReference>
<dbReference type="PANTHER" id="PTHR22999">
    <property type="entry name" value="PX SERINE/THREONINE KINASE PXK"/>
    <property type="match status" value="1"/>
</dbReference>
<feature type="compositionally biased region" description="Polar residues" evidence="3">
    <location>
        <begin position="680"/>
        <end position="710"/>
    </location>
</feature>
<reference evidence="7 8" key="1">
    <citation type="journal article" date="2021" name="Nat. Plants">
        <title>The Taxus genome provides insights into paclitaxel biosynthesis.</title>
        <authorList>
            <person name="Xiong X."/>
            <person name="Gou J."/>
            <person name="Liao Q."/>
            <person name="Li Y."/>
            <person name="Zhou Q."/>
            <person name="Bi G."/>
            <person name="Li C."/>
            <person name="Du R."/>
            <person name="Wang X."/>
            <person name="Sun T."/>
            <person name="Guo L."/>
            <person name="Liang H."/>
            <person name="Lu P."/>
            <person name="Wu Y."/>
            <person name="Zhang Z."/>
            <person name="Ro D.K."/>
            <person name="Shang Y."/>
            <person name="Huang S."/>
            <person name="Yan J."/>
        </authorList>
    </citation>
    <scope>NUCLEOTIDE SEQUENCE [LARGE SCALE GENOMIC DNA]</scope>
    <source>
        <strain evidence="7">Ta-2019</strain>
    </source>
</reference>
<dbReference type="SMART" id="SM00312">
    <property type="entry name" value="PX"/>
    <property type="match status" value="1"/>
</dbReference>
<dbReference type="GO" id="GO:0016020">
    <property type="term" value="C:membrane"/>
    <property type="evidence" value="ECO:0007669"/>
    <property type="project" value="UniProtKB-ARBA"/>
</dbReference>
<feature type="compositionally biased region" description="Polar residues" evidence="3">
    <location>
        <begin position="1034"/>
        <end position="1047"/>
    </location>
</feature>
<feature type="region of interest" description="Disordered" evidence="3">
    <location>
        <begin position="1026"/>
        <end position="1071"/>
    </location>
</feature>
<dbReference type="Pfam" id="PF00787">
    <property type="entry name" value="PX"/>
    <property type="match status" value="1"/>
</dbReference>
<dbReference type="Proteomes" id="UP000824469">
    <property type="component" value="Unassembled WGS sequence"/>
</dbReference>
<dbReference type="Pfam" id="PF08628">
    <property type="entry name" value="Nexin_C"/>
    <property type="match status" value="1"/>
</dbReference>
<dbReference type="EMBL" id="JAHRHJ020000009">
    <property type="protein sequence ID" value="KAH9300580.1"/>
    <property type="molecule type" value="Genomic_DNA"/>
</dbReference>
<feature type="domain" description="PX" evidence="5">
    <location>
        <begin position="719"/>
        <end position="831"/>
    </location>
</feature>
<evidence type="ECO:0000313" key="7">
    <source>
        <dbReference type="EMBL" id="KAH9300580.1"/>
    </source>
</evidence>
<sequence>MRIIIIMAPKVQTVKDLVEEGKKRVVLIFVCIVGLSYLMSLTSSSVWINMPAAVLVIILIRYISYDLDARRRIGGQGPASSVNHLPQNQAPLVNAPSPSHPKHIGWRQKVDSPVVEAAIDQLTRHLVSEWMTNLWYRKVTPDQDAPEELINIINGVLGEICMRAKDVNLIDLLTRDIVHLVCEHIELYRMIQTHIGEGVLSTLSNDDRDAKLKSILSTDDKLHPALVSAEAEHKVLQKFMDGVMSFTCKPEDLQCNFFRYIAKELLACVVIRPVMNLASPKFINERIESVALSRSNRDEKLNKASESEAKQGKSSRSRSSTDHFSGFLDRSAAGVELVQFGPSHKRSSSGEIDGGQTGSPSSIHQESTHAFPGLSAVVQLKNSIAQPYQQDSDKSNVITTDRFKSLSKSAEGIGTHDVNGRAIHAQHRPGGEWAQMLDTISRRKTQALAPEHLENMWTKGRNYIRKDIATCSSQTVNPRVVDKIDLGRKPLCEQPDKSDTTNTSVAERHTNFSPQIKQSTDNSGRAIKNADKLLQPLQNLHKHIKDEPFLQHMEIVEESGSSYTSEEDETSTVTGLGTLGVKVWDSKSNRSGSTSYVRHPLENTEGDQQKLGNKSQPRYRRVYKTASGRKRARSSQGVDSWQELERTTFYLGDGPDILTIAQEEAAKMEDEGDESDDQSRVTSGTMASSSDAASCISGTTNSSARNSQSSPLVANLPYQQLRCKVFGADFVKSGSKTIAVYSVSVTDYVNHSWSIKRRFRHFEELHRRLKDFPEYNLNLPPKRIFSSSLDATFVYERCNLLDKYLKDLVLLPNVADSIEVWDFLSVDSQTYLFSNSLSIIETLSVDLDVKQYGKHPNSIENYMKTIKEDSNWSQDKMKVRHIEAASNLATNHVTEEFRCQSRDNEQEPSIKKKKQLEEVSVLRNAPDIFSAVEDDTPVTSEWMPPNLSVPILNMVDVIFQLQDGGWIRRQAFWVAKQVLQLGMGDAFDDWLIEKIQLLRKGEVIASAIKRIEQILWPDGIFLTKHPRRRPAPSTDGSLSSPQNTGTVASLKGAGVKQSDDKDSPPLLDPQVEETRRANFVRELMIDNAPAALVGLVGRKEYERCARDIYFFLQSAVCVKQLAYGLLELLLLAAFPELHDIVSSCHTEKGSFGVN</sequence>
<evidence type="ECO:0000256" key="1">
    <source>
        <dbReference type="ARBA" id="ARBA00004496"/>
    </source>
</evidence>
<dbReference type="InterPro" id="IPR051837">
    <property type="entry name" value="SortingNexin/PXDomain-PKLike"/>
</dbReference>
<dbReference type="GO" id="GO:0035091">
    <property type="term" value="F:phosphatidylinositol binding"/>
    <property type="evidence" value="ECO:0007669"/>
    <property type="project" value="InterPro"/>
</dbReference>
<evidence type="ECO:0000259" key="6">
    <source>
        <dbReference type="PROSITE" id="PS51207"/>
    </source>
</evidence>
<feature type="transmembrane region" description="Helical" evidence="4">
    <location>
        <begin position="21"/>
        <end position="40"/>
    </location>
</feature>
<dbReference type="GO" id="GO:0005768">
    <property type="term" value="C:endosome"/>
    <property type="evidence" value="ECO:0007669"/>
    <property type="project" value="UniProtKB-ARBA"/>
</dbReference>
<feature type="compositionally biased region" description="Polar residues" evidence="3">
    <location>
        <begin position="500"/>
        <end position="523"/>
    </location>
</feature>
<proteinExistence type="predicted"/>
<feature type="domain" description="PXA" evidence="6">
    <location>
        <begin position="112"/>
        <end position="295"/>
    </location>
</feature>
<evidence type="ECO:0000256" key="2">
    <source>
        <dbReference type="ARBA" id="ARBA00022490"/>
    </source>
</evidence>
<feature type="region of interest" description="Disordered" evidence="3">
    <location>
        <begin position="343"/>
        <end position="367"/>
    </location>
</feature>
<name>A0AA38FFU9_TAXCH</name>
<dbReference type="PROSITE" id="PS51207">
    <property type="entry name" value="PXA"/>
    <property type="match status" value="1"/>
</dbReference>
<gene>
    <name evidence="7" type="ORF">KI387_012163</name>
</gene>
<feature type="region of interest" description="Disordered" evidence="3">
    <location>
        <begin position="585"/>
        <end position="639"/>
    </location>
</feature>
<feature type="region of interest" description="Disordered" evidence="3">
    <location>
        <begin position="667"/>
        <end position="710"/>
    </location>
</feature>
<evidence type="ECO:0000256" key="3">
    <source>
        <dbReference type="SAM" id="MobiDB-lite"/>
    </source>
</evidence>